<feature type="domain" description="Major facilitator superfamily (MFS) profile" evidence="7">
    <location>
        <begin position="181"/>
        <end position="362"/>
    </location>
</feature>
<reference evidence="8 9" key="1">
    <citation type="submission" date="2019-01" db="EMBL/GenBank/DDBJ databases">
        <title>A draft genome assembly of the solar-powered sea slug Elysia chlorotica.</title>
        <authorList>
            <person name="Cai H."/>
            <person name="Li Q."/>
            <person name="Fang X."/>
            <person name="Li J."/>
            <person name="Curtis N.E."/>
            <person name="Altenburger A."/>
            <person name="Shibata T."/>
            <person name="Feng M."/>
            <person name="Maeda T."/>
            <person name="Schwartz J.A."/>
            <person name="Shigenobu S."/>
            <person name="Lundholm N."/>
            <person name="Nishiyama T."/>
            <person name="Yang H."/>
            <person name="Hasebe M."/>
            <person name="Li S."/>
            <person name="Pierce S.K."/>
            <person name="Wang J."/>
        </authorList>
    </citation>
    <scope>NUCLEOTIDE SEQUENCE [LARGE SCALE GENOMIC DNA]</scope>
    <source>
        <strain evidence="8">EC2010</strain>
        <tissue evidence="8">Whole organism of an adult</tissue>
    </source>
</reference>
<dbReference type="Gene3D" id="1.20.1250.20">
    <property type="entry name" value="MFS general substrate transporter like domains"/>
    <property type="match status" value="1"/>
</dbReference>
<comment type="caution">
    <text evidence="8">The sequence shown here is derived from an EMBL/GenBank/DDBJ whole genome shotgun (WGS) entry which is preliminary data.</text>
</comment>
<comment type="subcellular location">
    <subcellularLocation>
        <location evidence="1">Membrane</location>
        <topology evidence="1">Multi-pass membrane protein</topology>
    </subcellularLocation>
</comment>
<dbReference type="InterPro" id="IPR020846">
    <property type="entry name" value="MFS_dom"/>
</dbReference>
<dbReference type="GO" id="GO:0022857">
    <property type="term" value="F:transmembrane transporter activity"/>
    <property type="evidence" value="ECO:0007669"/>
    <property type="project" value="InterPro"/>
</dbReference>
<sequence length="362" mass="39816">MSRPARPAPSMRNVPEESTEYHSPARPAPSMRNVPEESTEYHSPARPAPSMRNVPEESTEYHSPVGSLSSSINSDFHDVRNDSTMESSAEFSGVFHSPRQSPVKAMLSDDSDEVRTNGYYSPIPSPVSDMHSQSDDVASSNSFERRAIAADTNNADYHATDDSASLIKDTNTHVYLRRWYVLFIFSLCCVVTGFSFGQYGPIAQSLKQAFKWSDSTVAQLGMWNNLGFILFAWPLGRLLEKKGLRFATVMSMLLVTFSLGLRCISSDPVLAKWLNNISQLLAGAAAVVTYSACALLSSLWFPVHQRTTATAVATFMGYLGVALSFIIGPMVVPDPTSPGNFSSNNATHVSDEREAIMDYFYT</sequence>
<dbReference type="AlphaFoldDB" id="A0A3S1BX81"/>
<evidence type="ECO:0000313" key="8">
    <source>
        <dbReference type="EMBL" id="RUS77235.1"/>
    </source>
</evidence>
<dbReference type="PROSITE" id="PS50850">
    <property type="entry name" value="MFS"/>
    <property type="match status" value="1"/>
</dbReference>
<evidence type="ECO:0000313" key="9">
    <source>
        <dbReference type="Proteomes" id="UP000271974"/>
    </source>
</evidence>
<feature type="transmembrane region" description="Helical" evidence="6">
    <location>
        <begin position="308"/>
        <end position="332"/>
    </location>
</feature>
<protein>
    <recommendedName>
        <fullName evidence="7">Major facilitator superfamily (MFS) profile domain-containing protein</fullName>
    </recommendedName>
</protein>
<keyword evidence="3 6" id="KW-1133">Transmembrane helix</keyword>
<evidence type="ECO:0000259" key="7">
    <source>
        <dbReference type="PROSITE" id="PS50850"/>
    </source>
</evidence>
<dbReference type="InterPro" id="IPR011701">
    <property type="entry name" value="MFS"/>
</dbReference>
<organism evidence="8 9">
    <name type="scientific">Elysia chlorotica</name>
    <name type="common">Eastern emerald elysia</name>
    <name type="synonym">Sea slug</name>
    <dbReference type="NCBI Taxonomy" id="188477"/>
    <lineage>
        <taxon>Eukaryota</taxon>
        <taxon>Metazoa</taxon>
        <taxon>Spiralia</taxon>
        <taxon>Lophotrochozoa</taxon>
        <taxon>Mollusca</taxon>
        <taxon>Gastropoda</taxon>
        <taxon>Heterobranchia</taxon>
        <taxon>Euthyneura</taxon>
        <taxon>Panpulmonata</taxon>
        <taxon>Sacoglossa</taxon>
        <taxon>Placobranchoidea</taxon>
        <taxon>Plakobranchidae</taxon>
        <taxon>Elysia</taxon>
    </lineage>
</organism>
<gene>
    <name evidence="8" type="ORF">EGW08_015010</name>
</gene>
<dbReference type="PANTHER" id="PTHR10924">
    <property type="entry name" value="MAJOR FACILITATOR SUPERFAMILY PROTEIN-RELATED"/>
    <property type="match status" value="1"/>
</dbReference>
<feature type="non-terminal residue" evidence="8">
    <location>
        <position position="362"/>
    </location>
</feature>
<evidence type="ECO:0000256" key="2">
    <source>
        <dbReference type="ARBA" id="ARBA00022692"/>
    </source>
</evidence>
<evidence type="ECO:0000256" key="5">
    <source>
        <dbReference type="SAM" id="MobiDB-lite"/>
    </source>
</evidence>
<evidence type="ECO:0000256" key="6">
    <source>
        <dbReference type="SAM" id="Phobius"/>
    </source>
</evidence>
<dbReference type="EMBL" id="RQTK01000597">
    <property type="protein sequence ID" value="RUS77235.1"/>
    <property type="molecule type" value="Genomic_DNA"/>
</dbReference>
<feature type="region of interest" description="Disordered" evidence="5">
    <location>
        <begin position="1"/>
        <end position="73"/>
    </location>
</feature>
<dbReference type="InterPro" id="IPR049680">
    <property type="entry name" value="FLVCR1-2_SLC49-like"/>
</dbReference>
<feature type="transmembrane region" description="Helical" evidence="6">
    <location>
        <begin position="217"/>
        <end position="236"/>
    </location>
</feature>
<dbReference type="PANTHER" id="PTHR10924:SF27">
    <property type="entry name" value="SOLUTE CARRIER FAMILY 49 MEMBER 4"/>
    <property type="match status" value="1"/>
</dbReference>
<feature type="transmembrane region" description="Helical" evidence="6">
    <location>
        <begin position="243"/>
        <end position="261"/>
    </location>
</feature>
<keyword evidence="4 6" id="KW-0472">Membrane</keyword>
<proteinExistence type="predicted"/>
<evidence type="ECO:0000256" key="1">
    <source>
        <dbReference type="ARBA" id="ARBA00004141"/>
    </source>
</evidence>
<keyword evidence="9" id="KW-1185">Reference proteome</keyword>
<keyword evidence="2 6" id="KW-0812">Transmembrane</keyword>
<dbReference type="Pfam" id="PF07690">
    <property type="entry name" value="MFS_1"/>
    <property type="match status" value="1"/>
</dbReference>
<feature type="transmembrane region" description="Helical" evidence="6">
    <location>
        <begin position="281"/>
        <end position="301"/>
    </location>
</feature>
<dbReference type="GO" id="GO:0016020">
    <property type="term" value="C:membrane"/>
    <property type="evidence" value="ECO:0007669"/>
    <property type="project" value="UniProtKB-SubCell"/>
</dbReference>
<dbReference type="Proteomes" id="UP000271974">
    <property type="component" value="Unassembled WGS sequence"/>
</dbReference>
<dbReference type="SUPFAM" id="SSF103473">
    <property type="entry name" value="MFS general substrate transporter"/>
    <property type="match status" value="1"/>
</dbReference>
<dbReference type="OrthoDB" id="422206at2759"/>
<evidence type="ECO:0000256" key="3">
    <source>
        <dbReference type="ARBA" id="ARBA00022989"/>
    </source>
</evidence>
<dbReference type="InterPro" id="IPR036259">
    <property type="entry name" value="MFS_trans_sf"/>
</dbReference>
<name>A0A3S1BX81_ELYCH</name>
<feature type="transmembrane region" description="Helical" evidence="6">
    <location>
        <begin position="179"/>
        <end position="197"/>
    </location>
</feature>
<evidence type="ECO:0000256" key="4">
    <source>
        <dbReference type="ARBA" id="ARBA00023136"/>
    </source>
</evidence>
<accession>A0A3S1BX81</accession>